<comment type="subcellular location">
    <subcellularLocation>
        <location evidence="1">Membrane</location>
        <topology evidence="1">Multi-pass membrane protein</topology>
    </subcellularLocation>
</comment>
<accession>A0A2M7U048</accession>
<evidence type="ECO:0000313" key="8">
    <source>
        <dbReference type="Proteomes" id="UP000228503"/>
    </source>
</evidence>
<evidence type="ECO:0000313" key="7">
    <source>
        <dbReference type="EMBL" id="PIZ63449.1"/>
    </source>
</evidence>
<dbReference type="EMBL" id="PFOB01000021">
    <property type="protein sequence ID" value="PIZ63449.1"/>
    <property type="molecule type" value="Genomic_DNA"/>
</dbReference>
<keyword evidence="3 6" id="KW-0812">Transmembrane</keyword>
<dbReference type="Gene3D" id="3.30.460.20">
    <property type="entry name" value="CorA soluble domain-like"/>
    <property type="match status" value="1"/>
</dbReference>
<dbReference type="AlphaFoldDB" id="A0A2M7U048"/>
<evidence type="ECO:0000256" key="3">
    <source>
        <dbReference type="ARBA" id="ARBA00022692"/>
    </source>
</evidence>
<keyword evidence="5 6" id="KW-0472">Membrane</keyword>
<feature type="transmembrane region" description="Helical" evidence="6">
    <location>
        <begin position="245"/>
        <end position="268"/>
    </location>
</feature>
<dbReference type="InterPro" id="IPR045863">
    <property type="entry name" value="CorA_TM1_TM2"/>
</dbReference>
<dbReference type="Pfam" id="PF01544">
    <property type="entry name" value="CorA"/>
    <property type="match status" value="1"/>
</dbReference>
<dbReference type="InterPro" id="IPR045861">
    <property type="entry name" value="CorA_cytoplasmic_dom"/>
</dbReference>
<dbReference type="SUPFAM" id="SSF143865">
    <property type="entry name" value="CorA soluble domain-like"/>
    <property type="match status" value="1"/>
</dbReference>
<proteinExistence type="inferred from homology"/>
<dbReference type="InterPro" id="IPR047199">
    <property type="entry name" value="CorA-like"/>
</dbReference>
<evidence type="ECO:0000256" key="4">
    <source>
        <dbReference type="ARBA" id="ARBA00022989"/>
    </source>
</evidence>
<dbReference type="SUPFAM" id="SSF144083">
    <property type="entry name" value="Magnesium transport protein CorA, transmembrane region"/>
    <property type="match status" value="1"/>
</dbReference>
<comment type="caution">
    <text evidence="7">The sequence shown here is derived from an EMBL/GenBank/DDBJ whole genome shotgun (WGS) entry which is preliminary data.</text>
</comment>
<dbReference type="PANTHER" id="PTHR47891:SF1">
    <property type="entry name" value="CORA-MAGNESIUM AND COBALT TRANSPORTER"/>
    <property type="match status" value="1"/>
</dbReference>
<name>A0A2M7U048_9BACT</name>
<comment type="similarity">
    <text evidence="2">Belongs to the CorA metal ion transporter (MIT) (TC 1.A.35) family.</text>
</comment>
<dbReference type="InterPro" id="IPR002523">
    <property type="entry name" value="MgTranspt_CorA/ZnTranspt_ZntB"/>
</dbReference>
<evidence type="ECO:0000256" key="5">
    <source>
        <dbReference type="ARBA" id="ARBA00023136"/>
    </source>
</evidence>
<gene>
    <name evidence="7" type="ORF">COY16_01965</name>
</gene>
<dbReference type="Gene3D" id="1.20.58.340">
    <property type="entry name" value="Magnesium transport protein CorA, transmembrane region"/>
    <property type="match status" value="1"/>
</dbReference>
<dbReference type="PANTHER" id="PTHR47891">
    <property type="entry name" value="TRANSPORTER-RELATED"/>
    <property type="match status" value="1"/>
</dbReference>
<reference evidence="8" key="1">
    <citation type="submission" date="2017-09" db="EMBL/GenBank/DDBJ databases">
        <title>Depth-based differentiation of microbial function through sediment-hosted aquifers and enrichment of novel symbionts in the deep terrestrial subsurface.</title>
        <authorList>
            <person name="Probst A.J."/>
            <person name="Ladd B."/>
            <person name="Jarett J.K."/>
            <person name="Geller-Mcgrath D.E."/>
            <person name="Sieber C.M.K."/>
            <person name="Emerson J.B."/>
            <person name="Anantharaman K."/>
            <person name="Thomas B.C."/>
            <person name="Malmstrom R."/>
            <person name="Stieglmeier M."/>
            <person name="Klingl A."/>
            <person name="Woyke T."/>
            <person name="Ryan C.M."/>
            <person name="Banfield J.F."/>
        </authorList>
    </citation>
    <scope>NUCLEOTIDE SEQUENCE [LARGE SCALE GENOMIC DNA]</scope>
</reference>
<evidence type="ECO:0000256" key="2">
    <source>
        <dbReference type="ARBA" id="ARBA00009765"/>
    </source>
</evidence>
<organism evidence="7 8">
    <name type="scientific">Candidatus Roizmanbacteria bacterium CG_4_10_14_0_2_um_filter_39_13</name>
    <dbReference type="NCBI Taxonomy" id="1974825"/>
    <lineage>
        <taxon>Bacteria</taxon>
        <taxon>Candidatus Roizmaniibacteriota</taxon>
    </lineage>
</organism>
<evidence type="ECO:0008006" key="9">
    <source>
        <dbReference type="Google" id="ProtNLM"/>
    </source>
</evidence>
<keyword evidence="4 6" id="KW-1133">Transmembrane helix</keyword>
<dbReference type="GO" id="GO:0016020">
    <property type="term" value="C:membrane"/>
    <property type="evidence" value="ECO:0007669"/>
    <property type="project" value="UniProtKB-SubCell"/>
</dbReference>
<feature type="transmembrane region" description="Helical" evidence="6">
    <location>
        <begin position="280"/>
        <end position="301"/>
    </location>
</feature>
<evidence type="ECO:0000256" key="1">
    <source>
        <dbReference type="ARBA" id="ARBA00004141"/>
    </source>
</evidence>
<protein>
    <recommendedName>
        <fullName evidence="9">Magnesium transporter CorA family protein</fullName>
    </recommendedName>
</protein>
<sequence length="305" mass="35343">MINIYYRNLRDKKIQKLEKYRVGSWIHVEEPTEEDLQTLTDSYGLDIGLLHDAIDQYEVPRMEEEDGVVYIFSRFPLNSNNQITTSPILFVVANENIITITKDKFPLLEGFMKQHVFYTTQKTKLFLQLFALINASFNTYLHTISRETRSSSYQLEKINNKDIALFVGYERVLNDFHLALVRTNAVLNNLLSHNYIRLYEEDRDLIEDIFLNNDQLIQLSKENLRSIVNIRDAYSTIMTNNTNRVIRFFTSITVILTIPTIIASIFGMNVVLPYQGSPGAFIGIMVGIALISLGFVVMFLMNDWL</sequence>
<dbReference type="Proteomes" id="UP000228503">
    <property type="component" value="Unassembled WGS sequence"/>
</dbReference>
<evidence type="ECO:0000256" key="6">
    <source>
        <dbReference type="SAM" id="Phobius"/>
    </source>
</evidence>
<dbReference type="CDD" id="cd12827">
    <property type="entry name" value="EcCorA_ZntB-like_u2"/>
    <property type="match status" value="1"/>
</dbReference>
<dbReference type="GO" id="GO:0046873">
    <property type="term" value="F:metal ion transmembrane transporter activity"/>
    <property type="evidence" value="ECO:0007669"/>
    <property type="project" value="InterPro"/>
</dbReference>